<feature type="transmembrane region" description="Helical" evidence="1">
    <location>
        <begin position="54"/>
        <end position="73"/>
    </location>
</feature>
<gene>
    <name evidence="3" type="ORF">DVH29_12835</name>
</gene>
<evidence type="ECO:0000259" key="2">
    <source>
        <dbReference type="Pfam" id="PF13767"/>
    </source>
</evidence>
<dbReference type="EMBL" id="QQNH01000022">
    <property type="protein sequence ID" value="RDE08142.1"/>
    <property type="molecule type" value="Genomic_DNA"/>
</dbReference>
<proteinExistence type="predicted"/>
<evidence type="ECO:0000313" key="3">
    <source>
        <dbReference type="EMBL" id="RDE08142.1"/>
    </source>
</evidence>
<sequence>MITNQKTNDHIFVIVHEQAAPRQRKQRARSKGVRLREAFQPNGKGRVMTIKTKMTAVISALALSVAGGAAAIAQDVEVPAPPAEEAPLAPLDLETPAPSAEFSDSQITAFAAAYVQVMQIGMSFDEQMQAAASDEERMTLQMDAQQQMAAAVEGVEGLSVDDYNAILTAAQSDEALANRIQAEVDANVAQ</sequence>
<dbReference type="Proteomes" id="UP000253759">
    <property type="component" value="Unassembled WGS sequence"/>
</dbReference>
<evidence type="ECO:0000313" key="4">
    <source>
        <dbReference type="Proteomes" id="UP000253759"/>
    </source>
</evidence>
<keyword evidence="1" id="KW-0812">Transmembrane</keyword>
<organism evidence="3 4">
    <name type="scientific">Pelagibacterium lacus</name>
    <dbReference type="NCBI Taxonomy" id="2282655"/>
    <lineage>
        <taxon>Bacteria</taxon>
        <taxon>Pseudomonadati</taxon>
        <taxon>Pseudomonadota</taxon>
        <taxon>Alphaproteobacteria</taxon>
        <taxon>Hyphomicrobiales</taxon>
        <taxon>Devosiaceae</taxon>
        <taxon>Pelagibacterium</taxon>
    </lineage>
</organism>
<reference evidence="4" key="1">
    <citation type="submission" date="2018-07" db="EMBL/GenBank/DDBJ databases">
        <authorList>
            <person name="Liu B.-T."/>
            <person name="Du Z."/>
        </authorList>
    </citation>
    <scope>NUCLEOTIDE SEQUENCE [LARGE SCALE GENOMIC DNA]</scope>
    <source>
        <strain evidence="4">XYN52</strain>
    </source>
</reference>
<keyword evidence="1" id="KW-0472">Membrane</keyword>
<dbReference type="AlphaFoldDB" id="A0A369W4F4"/>
<name>A0A369W4F4_9HYPH</name>
<protein>
    <submittedName>
        <fullName evidence="3">DUF4168 domain-containing protein</fullName>
    </submittedName>
</protein>
<dbReference type="Pfam" id="PF13767">
    <property type="entry name" value="DUF4168"/>
    <property type="match status" value="1"/>
</dbReference>
<dbReference type="InterPro" id="IPR025433">
    <property type="entry name" value="DUF4168"/>
</dbReference>
<evidence type="ECO:0000256" key="1">
    <source>
        <dbReference type="SAM" id="Phobius"/>
    </source>
</evidence>
<keyword evidence="4" id="KW-1185">Reference proteome</keyword>
<comment type="caution">
    <text evidence="3">The sequence shown here is derived from an EMBL/GenBank/DDBJ whole genome shotgun (WGS) entry which is preliminary data.</text>
</comment>
<accession>A0A369W4F4</accession>
<feature type="domain" description="DUF4168" evidence="2">
    <location>
        <begin position="103"/>
        <end position="180"/>
    </location>
</feature>
<keyword evidence="1" id="KW-1133">Transmembrane helix</keyword>